<keyword evidence="4 5" id="KW-0472">Membrane</keyword>
<dbReference type="InterPro" id="IPR019109">
    <property type="entry name" value="MamF_MmsF"/>
</dbReference>
<dbReference type="PANTHER" id="PTHR36460:SF1">
    <property type="entry name" value="UPF0132 DOMAIN PROTEIN (AFU_ORTHOLOGUE AFUA_3G10255)"/>
    <property type="match status" value="1"/>
</dbReference>
<organism evidence="6 7">
    <name type="scientific">Halomarina rubra</name>
    <dbReference type="NCBI Taxonomy" id="2071873"/>
    <lineage>
        <taxon>Archaea</taxon>
        <taxon>Methanobacteriati</taxon>
        <taxon>Methanobacteriota</taxon>
        <taxon>Stenosarchaea group</taxon>
        <taxon>Halobacteria</taxon>
        <taxon>Halobacteriales</taxon>
        <taxon>Natronomonadaceae</taxon>
        <taxon>Halomarina</taxon>
    </lineage>
</organism>
<evidence type="ECO:0000256" key="4">
    <source>
        <dbReference type="ARBA" id="ARBA00023136"/>
    </source>
</evidence>
<evidence type="ECO:0000256" key="3">
    <source>
        <dbReference type="ARBA" id="ARBA00022989"/>
    </source>
</evidence>
<keyword evidence="2 5" id="KW-0812">Transmembrane</keyword>
<comment type="subcellular location">
    <subcellularLocation>
        <location evidence="1">Membrane</location>
        <topology evidence="1">Multi-pass membrane protein</topology>
    </subcellularLocation>
</comment>
<dbReference type="GO" id="GO:0016020">
    <property type="term" value="C:membrane"/>
    <property type="evidence" value="ECO:0007669"/>
    <property type="project" value="UniProtKB-SubCell"/>
</dbReference>
<evidence type="ECO:0000256" key="2">
    <source>
        <dbReference type="ARBA" id="ARBA00022692"/>
    </source>
</evidence>
<keyword evidence="7" id="KW-1185">Reference proteome</keyword>
<feature type="transmembrane region" description="Helical" evidence="5">
    <location>
        <begin position="52"/>
        <end position="80"/>
    </location>
</feature>
<dbReference type="RefSeq" id="WP_250874532.1">
    <property type="nucleotide sequence ID" value="NZ_JALXFV010000008.1"/>
</dbReference>
<sequence length="137" mass="14736">MATQERATAVDSTATGLEPNVLAALSYVLGLVTGLVVYLLERDDEFVRFHAAQSMVVSVLLVGASIVLTVFQTMLFGVGFLDPAGFVLWSLLSLVFTLVGLVLWLASFVAWVYLIVRAYQGATPRIPVAAGFADRLV</sequence>
<keyword evidence="3 5" id="KW-1133">Transmembrane helix</keyword>
<dbReference type="Proteomes" id="UP001597187">
    <property type="component" value="Unassembled WGS sequence"/>
</dbReference>
<accession>A0ABD6AXF8</accession>
<name>A0ABD6AXF8_9EURY</name>
<comment type="caution">
    <text evidence="6">The sequence shown here is derived from an EMBL/GenBank/DDBJ whole genome shotgun (WGS) entry which is preliminary data.</text>
</comment>
<reference evidence="6 7" key="1">
    <citation type="journal article" date="2019" name="Int. J. Syst. Evol. Microbiol.">
        <title>The Global Catalogue of Microorganisms (GCM) 10K type strain sequencing project: providing services to taxonomists for standard genome sequencing and annotation.</title>
        <authorList>
            <consortium name="The Broad Institute Genomics Platform"/>
            <consortium name="The Broad Institute Genome Sequencing Center for Infectious Disease"/>
            <person name="Wu L."/>
            <person name="Ma J."/>
        </authorList>
    </citation>
    <scope>NUCLEOTIDE SEQUENCE [LARGE SCALE GENOMIC DNA]</scope>
    <source>
        <strain evidence="6 7">CGMCC 1.12563</strain>
    </source>
</reference>
<dbReference type="PANTHER" id="PTHR36460">
    <property type="entry name" value="UPF0132 DOMAIN PROTEIN (AFU_ORTHOLOGUE AFUA_3G10255)"/>
    <property type="match status" value="1"/>
</dbReference>
<evidence type="ECO:0000256" key="5">
    <source>
        <dbReference type="SAM" id="Phobius"/>
    </source>
</evidence>
<proteinExistence type="predicted"/>
<feature type="transmembrane region" description="Helical" evidence="5">
    <location>
        <begin position="21"/>
        <end position="40"/>
    </location>
</feature>
<evidence type="ECO:0000256" key="1">
    <source>
        <dbReference type="ARBA" id="ARBA00004141"/>
    </source>
</evidence>
<evidence type="ECO:0000313" key="6">
    <source>
        <dbReference type="EMBL" id="MFD1514590.1"/>
    </source>
</evidence>
<feature type="transmembrane region" description="Helical" evidence="5">
    <location>
        <begin position="86"/>
        <end position="116"/>
    </location>
</feature>
<protein>
    <submittedName>
        <fullName evidence="6">DUF4870 domain-containing protein</fullName>
    </submittedName>
</protein>
<dbReference type="Pfam" id="PF09685">
    <property type="entry name" value="MamF_MmsF"/>
    <property type="match status" value="1"/>
</dbReference>
<dbReference type="AlphaFoldDB" id="A0ABD6AXF8"/>
<dbReference type="EMBL" id="JBHUDC010000008">
    <property type="protein sequence ID" value="MFD1514590.1"/>
    <property type="molecule type" value="Genomic_DNA"/>
</dbReference>
<evidence type="ECO:0000313" key="7">
    <source>
        <dbReference type="Proteomes" id="UP001597187"/>
    </source>
</evidence>
<gene>
    <name evidence="6" type="ORF">ACFSBT_15015</name>
</gene>